<evidence type="ECO:0000313" key="1">
    <source>
        <dbReference type="EMBL" id="KAK1148046.1"/>
    </source>
</evidence>
<organism evidence="1 2">
    <name type="scientific">Aspergillus melleus</name>
    <dbReference type="NCBI Taxonomy" id="138277"/>
    <lineage>
        <taxon>Eukaryota</taxon>
        <taxon>Fungi</taxon>
        <taxon>Dikarya</taxon>
        <taxon>Ascomycota</taxon>
        <taxon>Pezizomycotina</taxon>
        <taxon>Eurotiomycetes</taxon>
        <taxon>Eurotiomycetidae</taxon>
        <taxon>Eurotiales</taxon>
        <taxon>Aspergillaceae</taxon>
        <taxon>Aspergillus</taxon>
        <taxon>Aspergillus subgen. Circumdati</taxon>
    </lineage>
</organism>
<dbReference type="EMBL" id="JAOPJF010000009">
    <property type="protein sequence ID" value="KAK1148046.1"/>
    <property type="molecule type" value="Genomic_DNA"/>
</dbReference>
<accession>A0ACC3BBX1</accession>
<evidence type="ECO:0000313" key="2">
    <source>
        <dbReference type="Proteomes" id="UP001177260"/>
    </source>
</evidence>
<protein>
    <submittedName>
        <fullName evidence="1">Uncharacterized protein</fullName>
    </submittedName>
</protein>
<gene>
    <name evidence="1" type="ORF">N8T08_010681</name>
</gene>
<sequence length="182" mass="20369">MAQRPPIERIPAIALPLQAIQSNSLEDTVQRLWEAIAGAWFPVLDGYNCRSKAATLTNNNMPDIVVIQICVPAHGPANRYFERCILQIECKRPSLDTPTQWDNTIKGQFLDDLVATSNASNRLYGAVAIGKKVQFFRFDGTQMQSLTPLSPEPFDLTTTPGLRQLERMMDYVKSTGWQWAGA</sequence>
<comment type="caution">
    <text evidence="1">The sequence shown here is derived from an EMBL/GenBank/DDBJ whole genome shotgun (WGS) entry which is preliminary data.</text>
</comment>
<name>A0ACC3BBX1_9EURO</name>
<reference evidence="1 2" key="1">
    <citation type="journal article" date="2023" name="ACS Omega">
        <title>Identification of the Neoaspergillic Acid Biosynthesis Gene Cluster by Establishing an In Vitro CRISPR-Ribonucleoprotein Genetic System in Aspergillus melleus.</title>
        <authorList>
            <person name="Yuan B."/>
            <person name="Grau M.F."/>
            <person name="Murata R.M."/>
            <person name="Torok T."/>
            <person name="Venkateswaran K."/>
            <person name="Stajich J.E."/>
            <person name="Wang C.C.C."/>
        </authorList>
    </citation>
    <scope>NUCLEOTIDE SEQUENCE [LARGE SCALE GENOMIC DNA]</scope>
    <source>
        <strain evidence="1 2">IMV 1140</strain>
    </source>
</reference>
<proteinExistence type="predicted"/>
<dbReference type="Proteomes" id="UP001177260">
    <property type="component" value="Unassembled WGS sequence"/>
</dbReference>
<keyword evidence="2" id="KW-1185">Reference proteome</keyword>